<name>A0ABQ9ZSV5_9CRUS</name>
<dbReference type="PANTHER" id="PTHR24251:SF30">
    <property type="entry name" value="MEMBRANE FRIZZLED-RELATED PROTEIN"/>
    <property type="match status" value="1"/>
</dbReference>
<dbReference type="SUPFAM" id="SSF49854">
    <property type="entry name" value="Spermadhesin, CUB domain"/>
    <property type="match status" value="1"/>
</dbReference>
<proteinExistence type="predicted"/>
<dbReference type="PANTHER" id="PTHR24251">
    <property type="entry name" value="OVOCHYMASE-RELATED"/>
    <property type="match status" value="1"/>
</dbReference>
<dbReference type="Gene3D" id="2.60.120.290">
    <property type="entry name" value="Spermadhesin, CUB domain"/>
    <property type="match status" value="1"/>
</dbReference>
<evidence type="ECO:0000259" key="5">
    <source>
        <dbReference type="PROSITE" id="PS01180"/>
    </source>
</evidence>
<feature type="domain" description="CUB" evidence="5">
    <location>
        <begin position="635"/>
        <end position="692"/>
    </location>
</feature>
<evidence type="ECO:0000313" key="6">
    <source>
        <dbReference type="EMBL" id="KAK4015944.1"/>
    </source>
</evidence>
<protein>
    <recommendedName>
        <fullName evidence="5">CUB domain-containing protein</fullName>
    </recommendedName>
</protein>
<evidence type="ECO:0000256" key="4">
    <source>
        <dbReference type="SAM" id="Phobius"/>
    </source>
</evidence>
<feature type="transmembrane region" description="Helical" evidence="4">
    <location>
        <begin position="847"/>
        <end position="869"/>
    </location>
</feature>
<evidence type="ECO:0000256" key="2">
    <source>
        <dbReference type="ARBA" id="ARBA00023157"/>
    </source>
</evidence>
<keyword evidence="7" id="KW-1185">Reference proteome</keyword>
<dbReference type="Proteomes" id="UP001234178">
    <property type="component" value="Unassembled WGS sequence"/>
</dbReference>
<keyword evidence="4" id="KW-1133">Transmembrane helix</keyword>
<keyword evidence="2" id="KW-1015">Disulfide bond</keyword>
<evidence type="ECO:0000256" key="1">
    <source>
        <dbReference type="ARBA" id="ARBA00022737"/>
    </source>
</evidence>
<dbReference type="EMBL" id="JAOYFB010000005">
    <property type="protein sequence ID" value="KAK4015944.1"/>
    <property type="molecule type" value="Genomic_DNA"/>
</dbReference>
<organism evidence="6 7">
    <name type="scientific">Daphnia magna</name>
    <dbReference type="NCBI Taxonomy" id="35525"/>
    <lineage>
        <taxon>Eukaryota</taxon>
        <taxon>Metazoa</taxon>
        <taxon>Ecdysozoa</taxon>
        <taxon>Arthropoda</taxon>
        <taxon>Crustacea</taxon>
        <taxon>Branchiopoda</taxon>
        <taxon>Diplostraca</taxon>
        <taxon>Cladocera</taxon>
        <taxon>Anomopoda</taxon>
        <taxon>Daphniidae</taxon>
        <taxon>Daphnia</taxon>
    </lineage>
</organism>
<keyword evidence="1" id="KW-0677">Repeat</keyword>
<sequence length="885" mass="101406">MLSKERNKKKKDRFFALHYTLLRVVRWTLKSTQHVVDSWKSLQFSFYRVICCICSNCFVESGCNVTLWPRVRFQHRFGAGPCFFRLPNRPGSPQMDQRHWWIEIAFSSFQMGRSVLNQTCPTGHVKFVEQTGVAASSSGTFCGRLSGDSQTYLTSAKALTLYSNPMSEADHFNAYFDVLSTEALRKRYPEVLRANSLASDDETHGRQCDTLIRNCPNICRLSSPLHPVSAYPRNVTCHYRVLFDRDDWQVVLGGQPGDRYDLGLHHPHQQHCHNNTDRLVIYEKLIGHQQYQQVAKFCGRGTFPKIIAQSGQVMVELISSPTGFFHQGFRLSVTHQRRRKSDHQSIVSPCYHSITASGQFYQQGTITSPRHWFPRNVDCTWSLTSSRIWLEIQSKSNKLSSSSWATSSGHYNNATCFHRLLVHRTSSDPAERMTICEHNSTSSSTPTRTLLVRDQVQLRFFSQRGSMTGSDMDFSLFYMLLPEEVPVVVDTLCDRILEEPKGTIDLIGDRLLLMRHKQLKCRYRFQAPYGDDYRIRIVIRQMVFDPIRQCDPGRRDECSIDSNRQDFDWLLVSDRDLLHCFCQSAGKNQEPAIIDSASNRLDIQLDLKHIYDQSYKDTNIYRFQIDYSWIEDSGCGNPIEDDQGGMIRWRADPKGSNQSCTWLIEVPDNDRILLKINMAFAGNSSDHCHRNHHVSLGYHGRKNDSQQRQQRLRQVVTMENYGKDECSMNGEFISPFGLRYLHVQLETKSANNPRARFLLKWNVLFNSVSSLSSQESSSGVTSADNEVAAGGGMLLLPLFPCPDSNWSIPESLVCDGRINCPQQSLFGYLLDEESCTLRNSSYNQDYYYPWVMVLVVSFGFSVVISLASVSSHVRKWKSPITSAVE</sequence>
<evidence type="ECO:0000313" key="7">
    <source>
        <dbReference type="Proteomes" id="UP001234178"/>
    </source>
</evidence>
<dbReference type="InterPro" id="IPR035914">
    <property type="entry name" value="Sperma_CUB_dom_sf"/>
</dbReference>
<comment type="caution">
    <text evidence="3">Lacks conserved residue(s) required for the propagation of feature annotation.</text>
</comment>
<dbReference type="InterPro" id="IPR000859">
    <property type="entry name" value="CUB_dom"/>
</dbReference>
<reference evidence="6 7" key="1">
    <citation type="journal article" date="2023" name="Nucleic Acids Res.">
        <title>The hologenome of Daphnia magna reveals possible DNA methylation and microbiome-mediated evolution of the host genome.</title>
        <authorList>
            <person name="Chaturvedi A."/>
            <person name="Li X."/>
            <person name="Dhandapani V."/>
            <person name="Marshall H."/>
            <person name="Kissane S."/>
            <person name="Cuenca-Cambronero M."/>
            <person name="Asole G."/>
            <person name="Calvet F."/>
            <person name="Ruiz-Romero M."/>
            <person name="Marangio P."/>
            <person name="Guigo R."/>
            <person name="Rago D."/>
            <person name="Mirbahai L."/>
            <person name="Eastwood N."/>
            <person name="Colbourne J.K."/>
            <person name="Zhou J."/>
            <person name="Mallon E."/>
            <person name="Orsini L."/>
        </authorList>
    </citation>
    <scope>NUCLEOTIDE SEQUENCE [LARGE SCALE GENOMIC DNA]</scope>
    <source>
        <strain evidence="6">LRV0_1</strain>
    </source>
</reference>
<accession>A0ABQ9ZSV5</accession>
<keyword evidence="4" id="KW-0812">Transmembrane</keyword>
<gene>
    <name evidence="6" type="ORF">OUZ56_030910</name>
</gene>
<evidence type="ECO:0000256" key="3">
    <source>
        <dbReference type="PROSITE-ProRule" id="PRU00059"/>
    </source>
</evidence>
<feature type="domain" description="CUB" evidence="5">
    <location>
        <begin position="208"/>
        <end position="336"/>
    </location>
</feature>
<dbReference type="PROSITE" id="PS01180">
    <property type="entry name" value="CUB"/>
    <property type="match status" value="3"/>
</dbReference>
<comment type="caution">
    <text evidence="6">The sequence shown here is derived from an EMBL/GenBank/DDBJ whole genome shotgun (WGS) entry which is preliminary data.</text>
</comment>
<keyword evidence="4" id="KW-0472">Membrane</keyword>
<feature type="domain" description="CUB" evidence="5">
    <location>
        <begin position="493"/>
        <end position="630"/>
    </location>
</feature>